<proteinExistence type="predicted"/>
<evidence type="ECO:0000313" key="3">
    <source>
        <dbReference type="EMBL" id="KAL3663613.1"/>
    </source>
</evidence>
<evidence type="ECO:0000256" key="1">
    <source>
        <dbReference type="SAM" id="MobiDB-lite"/>
    </source>
</evidence>
<organism evidence="3 4">
    <name type="scientific">Phytophthora oleae</name>
    <dbReference type="NCBI Taxonomy" id="2107226"/>
    <lineage>
        <taxon>Eukaryota</taxon>
        <taxon>Sar</taxon>
        <taxon>Stramenopiles</taxon>
        <taxon>Oomycota</taxon>
        <taxon>Peronosporomycetes</taxon>
        <taxon>Peronosporales</taxon>
        <taxon>Peronosporaceae</taxon>
        <taxon>Phytophthora</taxon>
    </lineage>
</organism>
<dbReference type="Proteomes" id="UP001632037">
    <property type="component" value="Unassembled WGS sequence"/>
</dbReference>
<feature type="compositionally biased region" description="Basic and acidic residues" evidence="1">
    <location>
        <begin position="38"/>
        <end position="51"/>
    </location>
</feature>
<feature type="chain" id="PRO_5044771156" description="Secreted protein" evidence="2">
    <location>
        <begin position="28"/>
        <end position="98"/>
    </location>
</feature>
<reference evidence="3 4" key="1">
    <citation type="submission" date="2024-09" db="EMBL/GenBank/DDBJ databases">
        <title>Genome sequencing and assembly of Phytophthora oleae, isolate VK10A, causative agent of rot of olive drupes.</title>
        <authorList>
            <person name="Conti Taguali S."/>
            <person name="Riolo M."/>
            <person name="La Spada F."/>
            <person name="Cacciola S.O."/>
            <person name="Dionisio G."/>
        </authorList>
    </citation>
    <scope>NUCLEOTIDE SEQUENCE [LARGE SCALE GENOMIC DNA]</scope>
    <source>
        <strain evidence="3 4">VK10A</strain>
    </source>
</reference>
<evidence type="ECO:0008006" key="5">
    <source>
        <dbReference type="Google" id="ProtNLM"/>
    </source>
</evidence>
<evidence type="ECO:0000256" key="2">
    <source>
        <dbReference type="SAM" id="SignalP"/>
    </source>
</evidence>
<protein>
    <recommendedName>
        <fullName evidence="5">Secreted protein</fullName>
    </recommendedName>
</protein>
<feature type="region of interest" description="Disordered" evidence="1">
    <location>
        <begin position="33"/>
        <end position="58"/>
    </location>
</feature>
<evidence type="ECO:0000313" key="4">
    <source>
        <dbReference type="Proteomes" id="UP001632037"/>
    </source>
</evidence>
<name>A0ABD3FA59_9STRA</name>
<comment type="caution">
    <text evidence="3">The sequence shown here is derived from an EMBL/GenBank/DDBJ whole genome shotgun (WGS) entry which is preliminary data.</text>
</comment>
<keyword evidence="2" id="KW-0732">Signal</keyword>
<sequence>MAVLSVVAVRAVFAVVAAVLSSGIVRGHGCAGGGDCAGARERGADSADRPVESSGGGAEFRGKKVAVLICSKAVTLGHVSVMVRICVAVVALVCVGWC</sequence>
<accession>A0ABD3FA59</accession>
<gene>
    <name evidence="3" type="ORF">V7S43_011499</name>
</gene>
<keyword evidence="4" id="KW-1185">Reference proteome</keyword>
<feature type="signal peptide" evidence="2">
    <location>
        <begin position="1"/>
        <end position="27"/>
    </location>
</feature>
<dbReference type="EMBL" id="JBIMZQ010000027">
    <property type="protein sequence ID" value="KAL3663613.1"/>
    <property type="molecule type" value="Genomic_DNA"/>
</dbReference>
<dbReference type="AlphaFoldDB" id="A0ABD3FA59"/>